<dbReference type="EMBL" id="KN550085">
    <property type="protein sequence ID" value="KHJ95085.1"/>
    <property type="molecule type" value="Genomic_DNA"/>
</dbReference>
<proteinExistence type="predicted"/>
<keyword evidence="2" id="KW-1185">Reference proteome</keyword>
<evidence type="ECO:0000313" key="2">
    <source>
        <dbReference type="Proteomes" id="UP000053660"/>
    </source>
</evidence>
<dbReference type="Proteomes" id="UP000053660">
    <property type="component" value="Unassembled WGS sequence"/>
</dbReference>
<organism evidence="1 2">
    <name type="scientific">Oesophagostomum dentatum</name>
    <name type="common">Nodular worm</name>
    <dbReference type="NCBI Taxonomy" id="61180"/>
    <lineage>
        <taxon>Eukaryota</taxon>
        <taxon>Metazoa</taxon>
        <taxon>Ecdysozoa</taxon>
        <taxon>Nematoda</taxon>
        <taxon>Chromadorea</taxon>
        <taxon>Rhabditida</taxon>
        <taxon>Rhabditina</taxon>
        <taxon>Rhabditomorpha</taxon>
        <taxon>Strongyloidea</taxon>
        <taxon>Strongylidae</taxon>
        <taxon>Oesophagostomum</taxon>
    </lineage>
</organism>
<sequence>MFNISHDNGYNAIIHYRHEDGKCTTYYTGERHLCKNTLVASCMILNTGGGMELYDVQAPSNNVLLASGGYYLLLDVFTMHGPVEAPPPPSAN</sequence>
<gene>
    <name evidence="1" type="ORF">OESDEN_04975</name>
</gene>
<dbReference type="AlphaFoldDB" id="A0A0B1TI65"/>
<accession>A0A0B1TI65</accession>
<reference evidence="1 2" key="1">
    <citation type="submission" date="2014-03" db="EMBL/GenBank/DDBJ databases">
        <title>Draft genome of the hookworm Oesophagostomum dentatum.</title>
        <authorList>
            <person name="Mitreva M."/>
        </authorList>
    </citation>
    <scope>NUCLEOTIDE SEQUENCE [LARGE SCALE GENOMIC DNA]</scope>
    <source>
        <strain evidence="1 2">OD-Hann</strain>
    </source>
</reference>
<name>A0A0B1TI65_OESDE</name>
<evidence type="ECO:0000313" key="1">
    <source>
        <dbReference type="EMBL" id="KHJ95085.1"/>
    </source>
</evidence>
<protein>
    <submittedName>
        <fullName evidence="1">Uncharacterized protein</fullName>
    </submittedName>
</protein>